<evidence type="ECO:0000256" key="1">
    <source>
        <dbReference type="ARBA" id="ARBA00004660"/>
    </source>
</evidence>
<dbReference type="OrthoDB" id="3253247at2"/>
<dbReference type="Pfam" id="PF03033">
    <property type="entry name" value="Glyco_transf_28"/>
    <property type="match status" value="1"/>
</dbReference>
<dbReference type="GO" id="GO:0033072">
    <property type="term" value="P:vancomycin biosynthetic process"/>
    <property type="evidence" value="ECO:0007669"/>
    <property type="project" value="UniProtKB-UniPathway"/>
</dbReference>
<dbReference type="GO" id="GO:0008194">
    <property type="term" value="F:UDP-glycosyltransferase activity"/>
    <property type="evidence" value="ECO:0007669"/>
    <property type="project" value="InterPro"/>
</dbReference>
<dbReference type="InterPro" id="IPR010610">
    <property type="entry name" value="EryCIII-like_C"/>
</dbReference>
<protein>
    <submittedName>
        <fullName evidence="5">Glycosyl transferase, UDP-glucuronosyltransferase</fullName>
    </submittedName>
</protein>
<comment type="pathway">
    <text evidence="1">Antibiotic biosynthesis; vancomycin biosynthesis.</text>
</comment>
<keyword evidence="6" id="KW-1185">Reference proteome</keyword>
<dbReference type="GO" id="GO:0016758">
    <property type="term" value="F:hexosyltransferase activity"/>
    <property type="evidence" value="ECO:0007669"/>
    <property type="project" value="InterPro"/>
</dbReference>
<dbReference type="Pfam" id="PF06722">
    <property type="entry name" value="EryCIII-like_C"/>
    <property type="match status" value="1"/>
</dbReference>
<accession>I1D0R8</accession>
<evidence type="ECO:0000256" key="2">
    <source>
        <dbReference type="ARBA" id="ARBA00023194"/>
    </source>
</evidence>
<dbReference type="HOGENOM" id="CLU_000537_8_0_11"/>
<name>I1D0R8_9PSEU</name>
<evidence type="ECO:0000313" key="6">
    <source>
        <dbReference type="Proteomes" id="UP000005087"/>
    </source>
</evidence>
<evidence type="ECO:0000259" key="4">
    <source>
        <dbReference type="Pfam" id="PF06722"/>
    </source>
</evidence>
<dbReference type="Proteomes" id="UP000005087">
    <property type="component" value="Chromosome"/>
</dbReference>
<dbReference type="RefSeq" id="WP_005463328.1">
    <property type="nucleotide sequence ID" value="NZ_CM001484.1"/>
</dbReference>
<dbReference type="FunFam" id="3.40.50.2000:FF:000009">
    <property type="entry name" value="Sterol 3-beta-glucosyltransferase UGT80A2"/>
    <property type="match status" value="1"/>
</dbReference>
<sequence>MRVALVAIGSRGDVQPFLALGSALRDRGHEVRLATHADFRALTAEAGLEYAPMPGSPAHYFGSPKLIASLRSSRSPWQLVRRMPRQDAATAGEATAVIAEYVRRATDKADLLVTSPFVRNAFLGRQPDLPWAFVSWYPTLPTSAFPAMSVPRLPLGGGYNRLSHHVSRYLEWRLCRPIVNAYRAKLGRPPLGARVPFAELERGRPNFCLQSPRVLPRPDDWPDNVHLDGYWFWDRDWTPTPEAVTAVDRDPAPVVVSFGSLWPAYPDHALRTVVSAAEALGHRVIVIDGPEGAEVPDGVVRLHDVDYTWLFPRAAVVVHHGGFGTGAAALRAGAPQVVAPIFVDHPFWAERMRAIGVAPEAVPGAQLDPVLLRRALTRALRDPELRRHAARVGAAVRAESAVDKACAVLERWIGVEEWARRPH</sequence>
<feature type="domain" description="Glycosyltransferase family 28 N-terminal" evidence="3">
    <location>
        <begin position="3"/>
        <end position="78"/>
    </location>
</feature>
<feature type="domain" description="Erythromycin biosynthesis protein CIII-like C-terminal" evidence="4">
    <location>
        <begin position="276"/>
        <end position="398"/>
    </location>
</feature>
<dbReference type="Gene3D" id="3.40.50.2000">
    <property type="entry name" value="Glycogen Phosphorylase B"/>
    <property type="match status" value="2"/>
</dbReference>
<reference evidence="5 6" key="1">
    <citation type="submission" date="2011-09" db="EMBL/GenBank/DDBJ databases">
        <authorList>
            <consortium name="US DOE Joint Genome Institute (JGI-PGF)"/>
            <person name="Lucas S."/>
            <person name="Han J."/>
            <person name="Lapidus A."/>
            <person name="Cheng J.-F."/>
            <person name="Goodwin L."/>
            <person name="Pitluck S."/>
            <person name="Peters L."/>
            <person name="Land M.L."/>
            <person name="Hauser L."/>
            <person name="Brambilla E."/>
            <person name="Klenk H.-P."/>
            <person name="Woyke T.J."/>
        </authorList>
    </citation>
    <scope>NUCLEOTIDE SEQUENCE [LARGE SCALE GENOMIC DNA]</scope>
    <source>
        <strain evidence="5 6">K62</strain>
    </source>
</reference>
<dbReference type="SUPFAM" id="SSF53756">
    <property type="entry name" value="UDP-Glycosyltransferase/glycogen phosphorylase"/>
    <property type="match status" value="1"/>
</dbReference>
<dbReference type="eggNOG" id="COG1819">
    <property type="taxonomic scope" value="Bacteria"/>
</dbReference>
<keyword evidence="5" id="KW-0808">Transferase</keyword>
<dbReference type="GO" id="GO:0005975">
    <property type="term" value="P:carbohydrate metabolic process"/>
    <property type="evidence" value="ECO:0007669"/>
    <property type="project" value="InterPro"/>
</dbReference>
<keyword evidence="2" id="KW-0045">Antibiotic biosynthesis</keyword>
<dbReference type="InterPro" id="IPR002213">
    <property type="entry name" value="UDP_glucos_trans"/>
</dbReference>
<evidence type="ECO:0000259" key="3">
    <source>
        <dbReference type="Pfam" id="PF03033"/>
    </source>
</evidence>
<dbReference type="PANTHER" id="PTHR48050:SF13">
    <property type="entry name" value="STEROL 3-BETA-GLUCOSYLTRANSFERASE UGT80A2"/>
    <property type="match status" value="1"/>
</dbReference>
<dbReference type="CDD" id="cd03784">
    <property type="entry name" value="GT1_Gtf-like"/>
    <property type="match status" value="1"/>
</dbReference>
<gene>
    <name evidence="5" type="ORF">SacglDRAFT_01627</name>
</gene>
<reference evidence="6" key="2">
    <citation type="submission" date="2012-01" db="EMBL/GenBank/DDBJ databases">
        <title>Noncontiguous Finished sequence of chromosome of Saccharomonospora glauca K62.</title>
        <authorList>
            <consortium name="US DOE Joint Genome Institute"/>
            <person name="Lucas S."/>
            <person name="Han J."/>
            <person name="Lapidus A."/>
            <person name="Cheng J.-F."/>
            <person name="Goodwin L."/>
            <person name="Pitluck S."/>
            <person name="Peters L."/>
            <person name="Mikhailova N."/>
            <person name="Held B."/>
            <person name="Detter J.C."/>
            <person name="Han C."/>
            <person name="Tapia R."/>
            <person name="Land M."/>
            <person name="Hauser L."/>
            <person name="Kyrpides N."/>
            <person name="Ivanova N."/>
            <person name="Pagani I."/>
            <person name="Brambilla E.-M."/>
            <person name="Klenk H.-P."/>
            <person name="Woyke T."/>
        </authorList>
    </citation>
    <scope>NUCLEOTIDE SEQUENCE [LARGE SCALE GENOMIC DNA]</scope>
    <source>
        <strain evidence="6">K62</strain>
    </source>
</reference>
<dbReference type="EMBL" id="CM001484">
    <property type="protein sequence ID" value="EIE98542.1"/>
    <property type="molecule type" value="Genomic_DNA"/>
</dbReference>
<dbReference type="AlphaFoldDB" id="I1D0R8"/>
<dbReference type="STRING" id="928724.SacglDRAFT_01627"/>
<dbReference type="UniPathway" id="UPA00162"/>
<dbReference type="InterPro" id="IPR004276">
    <property type="entry name" value="GlycoTrans_28_N"/>
</dbReference>
<proteinExistence type="predicted"/>
<organism evidence="5 6">
    <name type="scientific">Saccharomonospora glauca K62</name>
    <dbReference type="NCBI Taxonomy" id="928724"/>
    <lineage>
        <taxon>Bacteria</taxon>
        <taxon>Bacillati</taxon>
        <taxon>Actinomycetota</taxon>
        <taxon>Actinomycetes</taxon>
        <taxon>Pseudonocardiales</taxon>
        <taxon>Pseudonocardiaceae</taxon>
        <taxon>Saccharomonospora</taxon>
    </lineage>
</organism>
<dbReference type="PANTHER" id="PTHR48050">
    <property type="entry name" value="STEROL 3-BETA-GLUCOSYLTRANSFERASE"/>
    <property type="match status" value="1"/>
</dbReference>
<dbReference type="InterPro" id="IPR050426">
    <property type="entry name" value="Glycosyltransferase_28"/>
</dbReference>
<evidence type="ECO:0000313" key="5">
    <source>
        <dbReference type="EMBL" id="EIE98542.1"/>
    </source>
</evidence>